<dbReference type="Gene3D" id="1.25.10.10">
    <property type="entry name" value="Leucine-rich Repeat Variant"/>
    <property type="match status" value="1"/>
</dbReference>
<keyword evidence="2" id="KW-1185">Reference proteome</keyword>
<reference evidence="1 2" key="1">
    <citation type="submission" date="2019-12" db="EMBL/GenBank/DDBJ databases">
        <title>Genomic-based taxomic classification of the family Erythrobacteraceae.</title>
        <authorList>
            <person name="Xu L."/>
        </authorList>
    </citation>
    <scope>NUCLEOTIDE SEQUENCE [LARGE SCALE GENOMIC DNA]</scope>
    <source>
        <strain evidence="1 2">LMG 29519</strain>
    </source>
</reference>
<dbReference type="InterPro" id="IPR011989">
    <property type="entry name" value="ARM-like"/>
</dbReference>
<evidence type="ECO:0000313" key="1">
    <source>
        <dbReference type="EMBL" id="MXP09881.1"/>
    </source>
</evidence>
<dbReference type="EMBL" id="WTYR01000001">
    <property type="protein sequence ID" value="MXP09881.1"/>
    <property type="molecule type" value="Genomic_DNA"/>
</dbReference>
<sequence length="185" mass="21181">MITLKELEEIAANSPGMSMREWDELRKSCPEWVARKEQSDREVEERAARSLEVAQPMLIDLREAGYNVDNISYFVSTHERYLEAVPVLAKHLQRDYPYNIREGIIRALTVPEARGAPARAMLEQFRHSGNERDHVRWAMVNALGVIADAGMVEEMEALLADERDEAVARKLNVAIVKARKRKPIE</sequence>
<dbReference type="AlphaFoldDB" id="A0A6I4U608"/>
<accession>A0A6I4U608</accession>
<name>A0A6I4U608_9SPHN</name>
<evidence type="ECO:0000313" key="2">
    <source>
        <dbReference type="Proteomes" id="UP000429229"/>
    </source>
</evidence>
<dbReference type="OrthoDB" id="712058at2"/>
<proteinExistence type="predicted"/>
<dbReference type="Proteomes" id="UP000429229">
    <property type="component" value="Unassembled WGS sequence"/>
</dbReference>
<dbReference type="SUPFAM" id="SSF48371">
    <property type="entry name" value="ARM repeat"/>
    <property type="match status" value="1"/>
</dbReference>
<gene>
    <name evidence="1" type="ORF">GRI68_06785</name>
</gene>
<protein>
    <recommendedName>
        <fullName evidence="3">HEAT repeat domain-containing protein</fullName>
    </recommendedName>
</protein>
<dbReference type="InterPro" id="IPR016024">
    <property type="entry name" value="ARM-type_fold"/>
</dbReference>
<comment type="caution">
    <text evidence="1">The sequence shown here is derived from an EMBL/GenBank/DDBJ whole genome shotgun (WGS) entry which is preliminary data.</text>
</comment>
<organism evidence="1 2">
    <name type="scientific">Alteriqipengyuania halimionae</name>
    <dbReference type="NCBI Taxonomy" id="1926630"/>
    <lineage>
        <taxon>Bacteria</taxon>
        <taxon>Pseudomonadati</taxon>
        <taxon>Pseudomonadota</taxon>
        <taxon>Alphaproteobacteria</taxon>
        <taxon>Sphingomonadales</taxon>
        <taxon>Erythrobacteraceae</taxon>
        <taxon>Alteriqipengyuania</taxon>
    </lineage>
</organism>
<evidence type="ECO:0008006" key="3">
    <source>
        <dbReference type="Google" id="ProtNLM"/>
    </source>
</evidence>